<name>A0A914QLN7_9BILA</name>
<protein>
    <submittedName>
        <fullName evidence="4">Transmembrane protein</fullName>
    </submittedName>
</protein>
<accession>A0A914QLN7</accession>
<feature type="transmembrane region" description="Helical" evidence="1">
    <location>
        <begin position="71"/>
        <end position="93"/>
    </location>
</feature>
<dbReference type="WBParaSite" id="PDA_v2.g4499.t1">
    <property type="protein sequence ID" value="PDA_v2.g4499.t1"/>
    <property type="gene ID" value="PDA_v2.g4499"/>
</dbReference>
<keyword evidence="1" id="KW-0472">Membrane</keyword>
<keyword evidence="3" id="KW-1185">Reference proteome</keyword>
<reference evidence="4" key="1">
    <citation type="submission" date="2022-11" db="UniProtKB">
        <authorList>
            <consortium name="WormBaseParasite"/>
        </authorList>
    </citation>
    <scope>IDENTIFICATION</scope>
</reference>
<keyword evidence="2" id="KW-0732">Signal</keyword>
<dbReference type="Proteomes" id="UP000887578">
    <property type="component" value="Unplaced"/>
</dbReference>
<dbReference type="AlphaFoldDB" id="A0A914QLN7"/>
<feature type="chain" id="PRO_5036860367" evidence="2">
    <location>
        <begin position="23"/>
        <end position="104"/>
    </location>
</feature>
<proteinExistence type="predicted"/>
<evidence type="ECO:0000256" key="1">
    <source>
        <dbReference type="SAM" id="Phobius"/>
    </source>
</evidence>
<evidence type="ECO:0000256" key="2">
    <source>
        <dbReference type="SAM" id="SignalP"/>
    </source>
</evidence>
<keyword evidence="1" id="KW-1133">Transmembrane helix</keyword>
<sequence length="104" mass="11713">MFRLAFLLSTFIIALVILTTTAAPISCLKYSEHKSLDDDMKRMFDLEKQNVFRFICEKVEDAETVATYKGILFLILALALGFTGGAMACCCCMKKQTEYHVLKA</sequence>
<evidence type="ECO:0000313" key="4">
    <source>
        <dbReference type="WBParaSite" id="PDA_v2.g4499.t1"/>
    </source>
</evidence>
<organism evidence="3 4">
    <name type="scientific">Panagrolaimus davidi</name>
    <dbReference type="NCBI Taxonomy" id="227884"/>
    <lineage>
        <taxon>Eukaryota</taxon>
        <taxon>Metazoa</taxon>
        <taxon>Ecdysozoa</taxon>
        <taxon>Nematoda</taxon>
        <taxon>Chromadorea</taxon>
        <taxon>Rhabditida</taxon>
        <taxon>Tylenchina</taxon>
        <taxon>Panagrolaimomorpha</taxon>
        <taxon>Panagrolaimoidea</taxon>
        <taxon>Panagrolaimidae</taxon>
        <taxon>Panagrolaimus</taxon>
    </lineage>
</organism>
<evidence type="ECO:0000313" key="3">
    <source>
        <dbReference type="Proteomes" id="UP000887578"/>
    </source>
</evidence>
<keyword evidence="1" id="KW-0812">Transmembrane</keyword>
<feature type="signal peptide" evidence="2">
    <location>
        <begin position="1"/>
        <end position="22"/>
    </location>
</feature>